<dbReference type="HOGENOM" id="CLU_1486242_0_0_10"/>
<comment type="caution">
    <text evidence="1">The sequence shown here is derived from an EMBL/GenBank/DDBJ whole genome shotgun (WGS) entry which is preliminary data.</text>
</comment>
<evidence type="ECO:0000313" key="1">
    <source>
        <dbReference type="EMBL" id="ERI85413.1"/>
    </source>
</evidence>
<reference evidence="1 2" key="1">
    <citation type="submission" date="2013-08" db="EMBL/GenBank/DDBJ databases">
        <authorList>
            <person name="Weinstock G."/>
            <person name="Sodergren E."/>
            <person name="Wylie T."/>
            <person name="Fulton L."/>
            <person name="Fulton R."/>
            <person name="Fronick C."/>
            <person name="O'Laughlin M."/>
            <person name="Godfrey J."/>
            <person name="Miner T."/>
            <person name="Herter B."/>
            <person name="Appelbaum E."/>
            <person name="Cordes M."/>
            <person name="Lek S."/>
            <person name="Wollam A."/>
            <person name="Pepin K.H."/>
            <person name="Palsikar V.B."/>
            <person name="Mitreva M."/>
            <person name="Wilson R.K."/>
        </authorList>
    </citation>
    <scope>NUCLEOTIDE SEQUENCE [LARGE SCALE GENOMIC DNA]</scope>
    <source>
        <strain evidence="1 2">F0041</strain>
    </source>
</reference>
<protein>
    <submittedName>
        <fullName evidence="1">Uncharacterized protein</fullName>
    </submittedName>
</protein>
<dbReference type="EMBL" id="AWSV01000093">
    <property type="protein sequence ID" value="ERI85413.1"/>
    <property type="molecule type" value="Genomic_DNA"/>
</dbReference>
<dbReference type="Proteomes" id="UP000016496">
    <property type="component" value="Unassembled WGS sequence"/>
</dbReference>
<dbReference type="AlphaFoldDB" id="U2CMX4"/>
<sequence length="181" mass="20067">METPLHLFKSSASSVRKLCFICSETPLHLFENSVSSVRKLCFIRLETPLLLFESSASSVRKLCSIRSETPLHLFGASVFSVKTSNLAIFVKASLERSVLLTINSNFASTNKEPSTFSSQLYPEIKRYNVSTGRLHYALKENTPKAIGAHSISTGRLHYAMKGNAPKAIRPTVFQRADCITP</sequence>
<accession>U2CMX4</accession>
<evidence type="ECO:0000313" key="2">
    <source>
        <dbReference type="Proteomes" id="UP000016496"/>
    </source>
</evidence>
<proteinExistence type="predicted"/>
<organism evidence="1 2">
    <name type="scientific">Bacteroides pyogenes F0041</name>
    <dbReference type="NCBI Taxonomy" id="1321819"/>
    <lineage>
        <taxon>Bacteria</taxon>
        <taxon>Pseudomonadati</taxon>
        <taxon>Bacteroidota</taxon>
        <taxon>Bacteroidia</taxon>
        <taxon>Bacteroidales</taxon>
        <taxon>Bacteroidaceae</taxon>
        <taxon>Bacteroides</taxon>
    </lineage>
</organism>
<gene>
    <name evidence="1" type="ORF">HMPREF1981_01767</name>
</gene>
<name>U2CMX4_9BACE</name>